<dbReference type="InterPro" id="IPR002110">
    <property type="entry name" value="Ankyrin_rpt"/>
</dbReference>
<dbReference type="AlphaFoldDB" id="A0A7R9VL11"/>
<evidence type="ECO:0000256" key="1">
    <source>
        <dbReference type="ARBA" id="ARBA00022737"/>
    </source>
</evidence>
<evidence type="ECO:0000313" key="3">
    <source>
        <dbReference type="EMBL" id="CAD8297701.1"/>
    </source>
</evidence>
<keyword evidence="1" id="KW-0677">Repeat</keyword>
<dbReference type="EMBL" id="HBED01007198">
    <property type="protein sequence ID" value="CAD8297701.1"/>
    <property type="molecule type" value="Transcribed_RNA"/>
</dbReference>
<sequence length="259" mass="28173">MCIRPPRPTKLFNKPSQPKKPKVFLDDLIRSRNWDAVRKAVEASNSRFHSGSSKTACSRRCSSSALSLAVSLDPPSDVVVSLLRLDPAAASHPDRSGRLPLHVACSTGASVDAVCLLLRATSPPPADADDRSASEGSNQGAALCADADGRTPLHHAVEYASGNYYSDTLEVIAVLCAACPGAAFVKDRWGETPCDVAAQMEEASVLDHDLKMIEESRAVRRIVWQTVMMPWKRISKIGRRAEMRVIGYDDKMEMKIEAV</sequence>
<organism evidence="3">
    <name type="scientific">Pseudictyota dubia</name>
    <dbReference type="NCBI Taxonomy" id="2749911"/>
    <lineage>
        <taxon>Eukaryota</taxon>
        <taxon>Sar</taxon>
        <taxon>Stramenopiles</taxon>
        <taxon>Ochrophyta</taxon>
        <taxon>Bacillariophyta</taxon>
        <taxon>Mediophyceae</taxon>
        <taxon>Biddulphiophycidae</taxon>
        <taxon>Eupodiscales</taxon>
        <taxon>Odontellaceae</taxon>
        <taxon>Pseudictyota</taxon>
    </lineage>
</organism>
<dbReference type="GO" id="GO:0005886">
    <property type="term" value="C:plasma membrane"/>
    <property type="evidence" value="ECO:0007669"/>
    <property type="project" value="TreeGrafter"/>
</dbReference>
<gene>
    <name evidence="3" type="ORF">TDUB1175_LOCUS3579</name>
</gene>
<keyword evidence="2" id="KW-0040">ANK repeat</keyword>
<dbReference type="Gene3D" id="1.25.40.20">
    <property type="entry name" value="Ankyrin repeat-containing domain"/>
    <property type="match status" value="1"/>
</dbReference>
<dbReference type="SUPFAM" id="SSF48403">
    <property type="entry name" value="Ankyrin repeat"/>
    <property type="match status" value="1"/>
</dbReference>
<dbReference type="PANTHER" id="PTHR24186">
    <property type="entry name" value="PROTEIN PHOSPHATASE 1 REGULATORY SUBUNIT"/>
    <property type="match status" value="1"/>
</dbReference>
<proteinExistence type="predicted"/>
<protein>
    <submittedName>
        <fullName evidence="3">Uncharacterized protein</fullName>
    </submittedName>
</protein>
<accession>A0A7R9VL11</accession>
<evidence type="ECO:0000256" key="2">
    <source>
        <dbReference type="ARBA" id="ARBA00023043"/>
    </source>
</evidence>
<dbReference type="InterPro" id="IPR036770">
    <property type="entry name" value="Ankyrin_rpt-contain_sf"/>
</dbReference>
<name>A0A7R9VL11_9STRA</name>
<reference evidence="3" key="1">
    <citation type="submission" date="2021-01" db="EMBL/GenBank/DDBJ databases">
        <authorList>
            <person name="Corre E."/>
            <person name="Pelletier E."/>
            <person name="Niang G."/>
            <person name="Scheremetjew M."/>
            <person name="Finn R."/>
            <person name="Kale V."/>
            <person name="Holt S."/>
            <person name="Cochrane G."/>
            <person name="Meng A."/>
            <person name="Brown T."/>
            <person name="Cohen L."/>
        </authorList>
    </citation>
    <scope>NUCLEOTIDE SEQUENCE</scope>
    <source>
        <strain evidence="3">CCMP147</strain>
    </source>
</reference>
<dbReference type="Pfam" id="PF12796">
    <property type="entry name" value="Ank_2"/>
    <property type="match status" value="1"/>
</dbReference>
<dbReference type="PANTHER" id="PTHR24186:SF38">
    <property type="entry name" value="ANKYRIN REPEAT FAMILY PROTEIN"/>
    <property type="match status" value="1"/>
</dbReference>
<dbReference type="SMART" id="SM00248">
    <property type="entry name" value="ANK"/>
    <property type="match status" value="2"/>
</dbReference>